<dbReference type="AlphaFoldDB" id="A0A1I4R8D9"/>
<feature type="transmembrane region" description="Helical" evidence="2">
    <location>
        <begin position="91"/>
        <end position="110"/>
    </location>
</feature>
<dbReference type="PROSITE" id="PS51257">
    <property type="entry name" value="PROKAR_LIPOPROTEIN"/>
    <property type="match status" value="1"/>
</dbReference>
<sequence length="120" mass="12945">MMNWKGVVIGLMVVLFAATGCGALEGHGGEGVSATPYPGPENLSTGGKSVCDSISDELHKQNEALHREIRQLKREILMLRQEVSSPDVRDIIGGIGFVFGLCGVGFYFHARAMLKKGRVE</sequence>
<evidence type="ECO:0000256" key="1">
    <source>
        <dbReference type="SAM" id="Coils"/>
    </source>
</evidence>
<proteinExistence type="predicted"/>
<gene>
    <name evidence="3" type="ORF">SAMN05660836_00449</name>
</gene>
<dbReference type="EMBL" id="FOUU01000001">
    <property type="protein sequence ID" value="SFM48210.1"/>
    <property type="molecule type" value="Genomic_DNA"/>
</dbReference>
<protein>
    <submittedName>
        <fullName evidence="3">Uncharacterized protein</fullName>
    </submittedName>
</protein>
<organism evidence="3 4">
    <name type="scientific">Thermodesulforhabdus norvegica</name>
    <dbReference type="NCBI Taxonomy" id="39841"/>
    <lineage>
        <taxon>Bacteria</taxon>
        <taxon>Pseudomonadati</taxon>
        <taxon>Thermodesulfobacteriota</taxon>
        <taxon>Syntrophobacteria</taxon>
        <taxon>Syntrophobacterales</taxon>
        <taxon>Thermodesulforhabdaceae</taxon>
        <taxon>Thermodesulforhabdus</taxon>
    </lineage>
</organism>
<accession>A0A1I4R8D9</accession>
<keyword evidence="2" id="KW-1133">Transmembrane helix</keyword>
<evidence type="ECO:0000256" key="2">
    <source>
        <dbReference type="SAM" id="Phobius"/>
    </source>
</evidence>
<dbReference type="STRING" id="39841.SAMN05660836_00449"/>
<name>A0A1I4R8D9_9BACT</name>
<dbReference type="Proteomes" id="UP000199611">
    <property type="component" value="Unassembled WGS sequence"/>
</dbReference>
<feature type="coiled-coil region" evidence="1">
    <location>
        <begin position="55"/>
        <end position="82"/>
    </location>
</feature>
<keyword evidence="1" id="KW-0175">Coiled coil</keyword>
<keyword evidence="2" id="KW-0812">Transmembrane</keyword>
<keyword evidence="2" id="KW-0472">Membrane</keyword>
<evidence type="ECO:0000313" key="3">
    <source>
        <dbReference type="EMBL" id="SFM48210.1"/>
    </source>
</evidence>
<evidence type="ECO:0000313" key="4">
    <source>
        <dbReference type="Proteomes" id="UP000199611"/>
    </source>
</evidence>
<reference evidence="3 4" key="1">
    <citation type="submission" date="2016-10" db="EMBL/GenBank/DDBJ databases">
        <authorList>
            <person name="de Groot N.N."/>
        </authorList>
    </citation>
    <scope>NUCLEOTIDE SEQUENCE [LARGE SCALE GENOMIC DNA]</scope>
    <source>
        <strain evidence="3 4">DSM 9990</strain>
    </source>
</reference>
<keyword evidence="4" id="KW-1185">Reference proteome</keyword>